<name>A0A0C3PDE0_PISTI</name>
<feature type="region of interest" description="Disordered" evidence="1">
    <location>
        <begin position="26"/>
        <end position="61"/>
    </location>
</feature>
<evidence type="ECO:0000313" key="3">
    <source>
        <dbReference type="Proteomes" id="UP000054217"/>
    </source>
</evidence>
<dbReference type="EMBL" id="KN831965">
    <property type="protein sequence ID" value="KIO05794.1"/>
    <property type="molecule type" value="Genomic_DNA"/>
</dbReference>
<dbReference type="HOGENOM" id="CLU_1897050_0_0_1"/>
<accession>A0A0C3PDE0</accession>
<evidence type="ECO:0000256" key="1">
    <source>
        <dbReference type="SAM" id="MobiDB-lite"/>
    </source>
</evidence>
<dbReference type="Proteomes" id="UP000054217">
    <property type="component" value="Unassembled WGS sequence"/>
</dbReference>
<protein>
    <submittedName>
        <fullName evidence="2">Uncharacterized protein</fullName>
    </submittedName>
</protein>
<sequence>MSVCCAASTPNVYGFGFGGNEPLESVDPSTDGVATCSPPPLTDLNDTPEPDGTGEAVMPRPKTPVCGPADPCCGWPCDGIWCRMRREDLRVSWKMCCTRHLWVEVAEGTMKNLFFGGYETRRVSEDCSAGMLRS</sequence>
<reference evidence="3" key="2">
    <citation type="submission" date="2015-01" db="EMBL/GenBank/DDBJ databases">
        <title>Evolutionary Origins and Diversification of the Mycorrhizal Mutualists.</title>
        <authorList>
            <consortium name="DOE Joint Genome Institute"/>
            <consortium name="Mycorrhizal Genomics Consortium"/>
            <person name="Kohler A."/>
            <person name="Kuo A."/>
            <person name="Nagy L.G."/>
            <person name="Floudas D."/>
            <person name="Copeland A."/>
            <person name="Barry K.W."/>
            <person name="Cichocki N."/>
            <person name="Veneault-Fourrey C."/>
            <person name="LaButti K."/>
            <person name="Lindquist E.A."/>
            <person name="Lipzen A."/>
            <person name="Lundell T."/>
            <person name="Morin E."/>
            <person name="Murat C."/>
            <person name="Riley R."/>
            <person name="Ohm R."/>
            <person name="Sun H."/>
            <person name="Tunlid A."/>
            <person name="Henrissat B."/>
            <person name="Grigoriev I.V."/>
            <person name="Hibbett D.S."/>
            <person name="Martin F."/>
        </authorList>
    </citation>
    <scope>NUCLEOTIDE SEQUENCE [LARGE SCALE GENOMIC DNA]</scope>
    <source>
        <strain evidence="3">Marx 270</strain>
    </source>
</reference>
<organism evidence="2 3">
    <name type="scientific">Pisolithus tinctorius Marx 270</name>
    <dbReference type="NCBI Taxonomy" id="870435"/>
    <lineage>
        <taxon>Eukaryota</taxon>
        <taxon>Fungi</taxon>
        <taxon>Dikarya</taxon>
        <taxon>Basidiomycota</taxon>
        <taxon>Agaricomycotina</taxon>
        <taxon>Agaricomycetes</taxon>
        <taxon>Agaricomycetidae</taxon>
        <taxon>Boletales</taxon>
        <taxon>Sclerodermatineae</taxon>
        <taxon>Pisolithaceae</taxon>
        <taxon>Pisolithus</taxon>
    </lineage>
</organism>
<dbReference type="OrthoDB" id="10491158at2759"/>
<dbReference type="InParanoid" id="A0A0C3PDE0"/>
<reference evidence="2 3" key="1">
    <citation type="submission" date="2014-04" db="EMBL/GenBank/DDBJ databases">
        <authorList>
            <consortium name="DOE Joint Genome Institute"/>
            <person name="Kuo A."/>
            <person name="Kohler A."/>
            <person name="Costa M.D."/>
            <person name="Nagy L.G."/>
            <person name="Floudas D."/>
            <person name="Copeland A."/>
            <person name="Barry K.W."/>
            <person name="Cichocki N."/>
            <person name="Veneault-Fourrey C."/>
            <person name="LaButti K."/>
            <person name="Lindquist E.A."/>
            <person name="Lipzen A."/>
            <person name="Lundell T."/>
            <person name="Morin E."/>
            <person name="Murat C."/>
            <person name="Sun H."/>
            <person name="Tunlid A."/>
            <person name="Henrissat B."/>
            <person name="Grigoriev I.V."/>
            <person name="Hibbett D.S."/>
            <person name="Martin F."/>
            <person name="Nordberg H.P."/>
            <person name="Cantor M.N."/>
            <person name="Hua S.X."/>
        </authorList>
    </citation>
    <scope>NUCLEOTIDE SEQUENCE [LARGE SCALE GENOMIC DNA]</scope>
    <source>
        <strain evidence="2 3">Marx 270</strain>
    </source>
</reference>
<dbReference type="AlphaFoldDB" id="A0A0C3PDE0"/>
<proteinExistence type="predicted"/>
<evidence type="ECO:0000313" key="2">
    <source>
        <dbReference type="EMBL" id="KIO05794.1"/>
    </source>
</evidence>
<gene>
    <name evidence="2" type="ORF">M404DRAFT_504185</name>
</gene>
<keyword evidence="3" id="KW-1185">Reference proteome</keyword>